<sequence>MSPSFSPVTIILPCHHHPPLSPSFSPVTIILPCHPRYSLYPVTTTLLLLVKPSSQSVSTPLAILDTNPWETQISDSLSFFP</sequence>
<proteinExistence type="predicted"/>
<keyword evidence="2" id="KW-1185">Reference proteome</keyword>
<organism evidence="1 2">
    <name type="scientific">Petrolisthes manimaculis</name>
    <dbReference type="NCBI Taxonomy" id="1843537"/>
    <lineage>
        <taxon>Eukaryota</taxon>
        <taxon>Metazoa</taxon>
        <taxon>Ecdysozoa</taxon>
        <taxon>Arthropoda</taxon>
        <taxon>Crustacea</taxon>
        <taxon>Multicrustacea</taxon>
        <taxon>Malacostraca</taxon>
        <taxon>Eumalacostraca</taxon>
        <taxon>Eucarida</taxon>
        <taxon>Decapoda</taxon>
        <taxon>Pleocyemata</taxon>
        <taxon>Anomura</taxon>
        <taxon>Galatheoidea</taxon>
        <taxon>Porcellanidae</taxon>
        <taxon>Petrolisthes</taxon>
    </lineage>
</organism>
<protein>
    <submittedName>
        <fullName evidence="1">Uncharacterized protein</fullName>
    </submittedName>
</protein>
<dbReference type="Proteomes" id="UP001292094">
    <property type="component" value="Unassembled WGS sequence"/>
</dbReference>
<dbReference type="AlphaFoldDB" id="A0AAE1P2H9"/>
<comment type="caution">
    <text evidence="1">The sequence shown here is derived from an EMBL/GenBank/DDBJ whole genome shotgun (WGS) entry which is preliminary data.</text>
</comment>
<dbReference type="EMBL" id="JAWZYT010003228">
    <property type="protein sequence ID" value="KAK4299486.1"/>
    <property type="molecule type" value="Genomic_DNA"/>
</dbReference>
<evidence type="ECO:0000313" key="2">
    <source>
        <dbReference type="Proteomes" id="UP001292094"/>
    </source>
</evidence>
<reference evidence="1" key="1">
    <citation type="submission" date="2023-11" db="EMBL/GenBank/DDBJ databases">
        <title>Genome assemblies of two species of porcelain crab, Petrolisthes cinctipes and Petrolisthes manimaculis (Anomura: Porcellanidae).</title>
        <authorList>
            <person name="Angst P."/>
        </authorList>
    </citation>
    <scope>NUCLEOTIDE SEQUENCE</scope>
    <source>
        <strain evidence="1">PB745_02</strain>
        <tissue evidence="1">Gill</tissue>
    </source>
</reference>
<evidence type="ECO:0000313" key="1">
    <source>
        <dbReference type="EMBL" id="KAK4299486.1"/>
    </source>
</evidence>
<name>A0AAE1P2H9_9EUCA</name>
<gene>
    <name evidence="1" type="ORF">Pmani_028230</name>
</gene>
<accession>A0AAE1P2H9</accession>